<dbReference type="RefSeq" id="WP_021660798.1">
    <property type="nucleotide sequence ID" value="NZ_FQVY01000004.1"/>
</dbReference>
<accession>A0AAQ1RWX6</accession>
<reference evidence="3" key="1">
    <citation type="submission" date="2016-11" db="EMBL/GenBank/DDBJ databases">
        <authorList>
            <person name="Jaros S."/>
            <person name="Januszkiewicz K."/>
            <person name="Wedrychowicz H."/>
        </authorList>
    </citation>
    <scope>NUCLEOTIDE SEQUENCE [LARGE SCALE GENOMIC DNA]</scope>
    <source>
        <strain evidence="3">DSM 4029</strain>
    </source>
</reference>
<evidence type="ECO:0000313" key="2">
    <source>
        <dbReference type="EMBL" id="SHG50898.1"/>
    </source>
</evidence>
<gene>
    <name evidence="2" type="ORF">SAMN05444424_2604</name>
</gene>
<proteinExistence type="predicted"/>
<evidence type="ECO:0000256" key="1">
    <source>
        <dbReference type="SAM" id="Coils"/>
    </source>
</evidence>
<dbReference type="Proteomes" id="UP000184089">
    <property type="component" value="Unassembled WGS sequence"/>
</dbReference>
<dbReference type="Pfam" id="PF06152">
    <property type="entry name" value="Phage_min_cap2"/>
    <property type="match status" value="1"/>
</dbReference>
<comment type="caution">
    <text evidence="2">The sequence shown here is derived from an EMBL/GenBank/DDBJ whole genome shotgun (WGS) entry which is preliminary data.</text>
</comment>
<feature type="coiled-coil region" evidence="1">
    <location>
        <begin position="320"/>
        <end position="374"/>
    </location>
</feature>
<keyword evidence="1" id="KW-0175">Coiled coil</keyword>
<organism evidence="2 3">
    <name type="scientific">Bittarella massiliensis</name>
    <name type="common">ex Durand et al. 2017</name>
    <dbReference type="NCBI Taxonomy" id="1720313"/>
    <lineage>
        <taxon>Bacteria</taxon>
        <taxon>Bacillati</taxon>
        <taxon>Bacillota</taxon>
        <taxon>Clostridia</taxon>
        <taxon>Eubacteriales</taxon>
        <taxon>Oscillospiraceae</taxon>
        <taxon>Bittarella (ex Durand et al. 2017)</taxon>
    </lineage>
</organism>
<sequence>MVGYKGIADWLAEMELKLIASLSRNLQAHKEWEKKEGFDWPAWQAVKLHNLDAYRKEAAGIANHYSGVIDPATSALLRDQFQEGYDRETEEITQLLGEGRWPHLLHYPEEPEEPLPDETPESGFFGINRPRMEALVKDTQEIESKAVSAALRMTDDVYRTTINKAAMMHATGGLTAQQAIDLAIKDFLAVGINCIQYANGRRVNIASYAEMAIRTAATRSYLQGAAQRRMELGIDTVLVSQYGACSETCLPWQGRVYIDDVFAVFTGEIQGDRGKSRRGGWYPLLSVAIANGLFHPNCRHTLTAWVEGSSTMPAPLDAERVKETAKLEQKQRRLENKIKRWKRLAAGSKDPVNVKQYKAKVKEAQAELREHIAAHPGQLRRDYWKEKTHGVPALENLPVEGTIEKYKAGEIGESPFERVGLDPQAAEKTVQEMENALDEFPQLRGQIRGFGADISRGYMATRPDDDLERVVIHFNPRRYSDAERLKRQYARDLQAHYTPQGTTWEQAGVHELGHVALARIISRRYATLAEMEDDWNRDISARQIIRQAWEELGGGPKIKEAVKAISEYAAAAPSEAIGEAILDCHANGEKAQPISQKIKEVLKRWLL</sequence>
<dbReference type="InterPro" id="IPR009319">
    <property type="entry name" value="Phage_A118_VSP1"/>
</dbReference>
<dbReference type="AlphaFoldDB" id="A0AAQ1RWX6"/>
<protein>
    <submittedName>
        <fullName evidence="2">Phage minor capsid protein 2</fullName>
    </submittedName>
</protein>
<evidence type="ECO:0000313" key="3">
    <source>
        <dbReference type="Proteomes" id="UP000184089"/>
    </source>
</evidence>
<name>A0AAQ1RWX6_9FIRM</name>
<dbReference type="GO" id="GO:0005198">
    <property type="term" value="F:structural molecule activity"/>
    <property type="evidence" value="ECO:0007669"/>
    <property type="project" value="InterPro"/>
</dbReference>
<dbReference type="EMBL" id="FQVY01000004">
    <property type="protein sequence ID" value="SHG50898.1"/>
    <property type="molecule type" value="Genomic_DNA"/>
</dbReference>